<comment type="caution">
    <text evidence="9">The sequence shown here is derived from an EMBL/GenBank/DDBJ whole genome shotgun (WGS) entry which is preliminary data.</text>
</comment>
<evidence type="ECO:0000256" key="4">
    <source>
        <dbReference type="ARBA" id="ARBA00047645"/>
    </source>
</evidence>
<dbReference type="InterPro" id="IPR001792">
    <property type="entry name" value="Acylphosphatase-like_dom"/>
</dbReference>
<name>A0A1Y2DZL7_9FUNG</name>
<dbReference type="EMBL" id="MCOG01000053">
    <property type="protein sequence ID" value="ORY64723.1"/>
    <property type="molecule type" value="Genomic_DNA"/>
</dbReference>
<feature type="active site" evidence="5">
    <location>
        <position position="27"/>
    </location>
</feature>
<comment type="catalytic activity">
    <reaction evidence="4 5 6">
        <text>an acyl phosphate + H2O = a carboxylate + phosphate + H(+)</text>
        <dbReference type="Rhea" id="RHEA:14965"/>
        <dbReference type="ChEBI" id="CHEBI:15377"/>
        <dbReference type="ChEBI" id="CHEBI:15378"/>
        <dbReference type="ChEBI" id="CHEBI:29067"/>
        <dbReference type="ChEBI" id="CHEBI:43474"/>
        <dbReference type="ChEBI" id="CHEBI:59918"/>
        <dbReference type="EC" id="3.6.1.7"/>
    </reaction>
</comment>
<evidence type="ECO:0000313" key="9">
    <source>
        <dbReference type="EMBL" id="ORY64723.1"/>
    </source>
</evidence>
<evidence type="ECO:0000259" key="8">
    <source>
        <dbReference type="PROSITE" id="PS51160"/>
    </source>
</evidence>
<dbReference type="GO" id="GO:0003998">
    <property type="term" value="F:acylphosphatase activity"/>
    <property type="evidence" value="ECO:0007669"/>
    <property type="project" value="UniProtKB-EC"/>
</dbReference>
<dbReference type="OrthoDB" id="7961613at2759"/>
<keyword evidence="3 5" id="KW-0378">Hydrolase</keyword>
<proteinExistence type="inferred from homology"/>
<reference evidence="9 10" key="1">
    <citation type="submission" date="2016-08" db="EMBL/GenBank/DDBJ databases">
        <title>A Parts List for Fungal Cellulosomes Revealed by Comparative Genomics.</title>
        <authorList>
            <consortium name="DOE Joint Genome Institute"/>
            <person name="Haitjema C.H."/>
            <person name="Gilmore S.P."/>
            <person name="Henske J.K."/>
            <person name="Solomon K.V."/>
            <person name="De Groot R."/>
            <person name="Kuo A."/>
            <person name="Mondo S.J."/>
            <person name="Salamov A.A."/>
            <person name="Labutti K."/>
            <person name="Zhao Z."/>
            <person name="Chiniquy J."/>
            <person name="Barry K."/>
            <person name="Brewer H.M."/>
            <person name="Purvine S.O."/>
            <person name="Wright A.T."/>
            <person name="Boxma B."/>
            <person name="Van Alen T."/>
            <person name="Hackstein J.H."/>
            <person name="Baker S.E."/>
            <person name="Grigoriev I.V."/>
            <person name="O'Malley M.A."/>
        </authorList>
    </citation>
    <scope>NUCLEOTIDE SEQUENCE [LARGE SCALE GENOMIC DNA]</scope>
    <source>
        <strain evidence="9 10">G1</strain>
    </source>
</reference>
<gene>
    <name evidence="9" type="ORF">LY90DRAFT_700807</name>
</gene>
<dbReference type="InterPro" id="IPR036046">
    <property type="entry name" value="Acylphosphatase-like_dom_sf"/>
</dbReference>
<dbReference type="PRINTS" id="PR00112">
    <property type="entry name" value="ACYLPHPHTASE"/>
</dbReference>
<evidence type="ECO:0000256" key="7">
    <source>
        <dbReference type="RuleBase" id="RU004168"/>
    </source>
</evidence>
<dbReference type="PROSITE" id="PS00151">
    <property type="entry name" value="ACYLPHOSPHATASE_2"/>
    <property type="match status" value="1"/>
</dbReference>
<comment type="similarity">
    <text evidence="1 7">Belongs to the acylphosphatase family.</text>
</comment>
<evidence type="ECO:0000256" key="5">
    <source>
        <dbReference type="PROSITE-ProRule" id="PRU00520"/>
    </source>
</evidence>
<dbReference type="STRING" id="1754190.A0A1Y2DZL7"/>
<dbReference type="PROSITE" id="PS51160">
    <property type="entry name" value="ACYLPHOSPHATASE_3"/>
    <property type="match status" value="1"/>
</dbReference>
<evidence type="ECO:0000256" key="1">
    <source>
        <dbReference type="ARBA" id="ARBA00005614"/>
    </source>
</evidence>
<dbReference type="EC" id="3.6.1.7" evidence="2 5"/>
<dbReference type="PANTHER" id="PTHR10029">
    <property type="entry name" value="ACYLPHOSPHATASE"/>
    <property type="match status" value="1"/>
</dbReference>
<dbReference type="InterPro" id="IPR020456">
    <property type="entry name" value="Acylphosphatase"/>
</dbReference>
<accession>A0A1Y2DZL7</accession>
<keyword evidence="10" id="KW-1185">Reference proteome</keyword>
<dbReference type="FunFam" id="3.30.70.100:FF:000011">
    <property type="entry name" value="Acylphosphatase"/>
    <property type="match status" value="1"/>
</dbReference>
<protein>
    <recommendedName>
        <fullName evidence="2 5">Acylphosphatase</fullName>
        <ecNumber evidence="2 5">3.6.1.7</ecNumber>
    </recommendedName>
</protein>
<dbReference type="Pfam" id="PF00708">
    <property type="entry name" value="Acylphosphatase"/>
    <property type="match status" value="1"/>
</dbReference>
<evidence type="ECO:0000313" key="10">
    <source>
        <dbReference type="Proteomes" id="UP000193920"/>
    </source>
</evidence>
<organism evidence="9 10">
    <name type="scientific">Neocallimastix californiae</name>
    <dbReference type="NCBI Taxonomy" id="1754190"/>
    <lineage>
        <taxon>Eukaryota</taxon>
        <taxon>Fungi</taxon>
        <taxon>Fungi incertae sedis</taxon>
        <taxon>Chytridiomycota</taxon>
        <taxon>Chytridiomycota incertae sedis</taxon>
        <taxon>Neocallimastigomycetes</taxon>
        <taxon>Neocallimastigales</taxon>
        <taxon>Neocallimastigaceae</taxon>
        <taxon>Neocallimastix</taxon>
    </lineage>
</organism>
<feature type="active site" evidence="5">
    <location>
        <position position="45"/>
    </location>
</feature>
<dbReference type="InterPro" id="IPR017968">
    <property type="entry name" value="Acylphosphatase_CS"/>
</dbReference>
<dbReference type="PROSITE" id="PS00150">
    <property type="entry name" value="ACYLPHOSPHATASE_1"/>
    <property type="match status" value="1"/>
</dbReference>
<dbReference type="Proteomes" id="UP000193920">
    <property type="component" value="Unassembled WGS sequence"/>
</dbReference>
<dbReference type="AlphaFoldDB" id="A0A1Y2DZL7"/>
<dbReference type="Gene3D" id="3.30.70.100">
    <property type="match status" value="1"/>
</dbReference>
<feature type="domain" description="Acylphosphatase-like" evidence="8">
    <location>
        <begin position="12"/>
        <end position="100"/>
    </location>
</feature>
<sequence>MSTTSDNEKIVSVKFEVFGKVQGVFFRKYTKLEGEKLGLRGWCMNTTRGTVQGLATGKESQIEKFKEFLQYTGSPKSIIDHAEFSISDKEADETGFVIYRC</sequence>
<evidence type="ECO:0000256" key="6">
    <source>
        <dbReference type="RuleBase" id="RU000553"/>
    </source>
</evidence>
<evidence type="ECO:0000256" key="2">
    <source>
        <dbReference type="ARBA" id="ARBA00012150"/>
    </source>
</evidence>
<dbReference type="PANTHER" id="PTHR10029:SF3">
    <property type="entry name" value="ACYLPHOSPHATASE-RELATED"/>
    <property type="match status" value="1"/>
</dbReference>
<evidence type="ECO:0000256" key="3">
    <source>
        <dbReference type="ARBA" id="ARBA00022801"/>
    </source>
</evidence>
<dbReference type="SUPFAM" id="SSF54975">
    <property type="entry name" value="Acylphosphatase/BLUF domain-like"/>
    <property type="match status" value="1"/>
</dbReference>